<dbReference type="Proteomes" id="UP001059617">
    <property type="component" value="Chromosome"/>
</dbReference>
<evidence type="ECO:0008006" key="3">
    <source>
        <dbReference type="Google" id="ProtNLM"/>
    </source>
</evidence>
<protein>
    <recommendedName>
        <fullName evidence="3">Cytochrome P450</fullName>
    </recommendedName>
</protein>
<reference evidence="1" key="1">
    <citation type="submission" date="2021-04" db="EMBL/GenBank/DDBJ databases">
        <authorList>
            <person name="Hartkoorn R.C."/>
            <person name="Beaudoing E."/>
            <person name="Hot D."/>
        </authorList>
    </citation>
    <scope>NUCLEOTIDE SEQUENCE</scope>
    <source>
        <strain evidence="1">NRRL B-16292</strain>
    </source>
</reference>
<keyword evidence="2" id="KW-1185">Reference proteome</keyword>
<dbReference type="InterPro" id="IPR036396">
    <property type="entry name" value="Cyt_P450_sf"/>
</dbReference>
<evidence type="ECO:0000313" key="2">
    <source>
        <dbReference type="Proteomes" id="UP001059617"/>
    </source>
</evidence>
<name>A0ABY5W5M7_9ACTN</name>
<dbReference type="RefSeq" id="WP_259862550.1">
    <property type="nucleotide sequence ID" value="NZ_CP073720.1"/>
</dbReference>
<proteinExistence type="predicted"/>
<reference evidence="1" key="2">
    <citation type="submission" date="2022-09" db="EMBL/GenBank/DDBJ databases">
        <title>Biosynthetic gene clusters of Dactylosporangioum fulvum.</title>
        <authorList>
            <person name="Caradec T."/>
        </authorList>
    </citation>
    <scope>NUCLEOTIDE SEQUENCE</scope>
    <source>
        <strain evidence="1">NRRL B-16292</strain>
    </source>
</reference>
<evidence type="ECO:0000313" key="1">
    <source>
        <dbReference type="EMBL" id="UWP84636.1"/>
    </source>
</evidence>
<dbReference type="InterPro" id="IPR017972">
    <property type="entry name" value="Cyt_P450_CS"/>
</dbReference>
<gene>
    <name evidence="1" type="ORF">Dfulv_10530</name>
</gene>
<dbReference type="PROSITE" id="PS00086">
    <property type="entry name" value="CYTOCHROME_P450"/>
    <property type="match status" value="1"/>
</dbReference>
<dbReference type="Gene3D" id="1.10.630.10">
    <property type="entry name" value="Cytochrome P450"/>
    <property type="match status" value="1"/>
</dbReference>
<dbReference type="EMBL" id="CP073720">
    <property type="protein sequence ID" value="UWP84636.1"/>
    <property type="molecule type" value="Genomic_DNA"/>
</dbReference>
<dbReference type="SUPFAM" id="SSF48264">
    <property type="entry name" value="Cytochrome P450"/>
    <property type="match status" value="1"/>
</dbReference>
<organism evidence="1 2">
    <name type="scientific">Dactylosporangium fulvum</name>
    <dbReference type="NCBI Taxonomy" id="53359"/>
    <lineage>
        <taxon>Bacteria</taxon>
        <taxon>Bacillati</taxon>
        <taxon>Actinomycetota</taxon>
        <taxon>Actinomycetes</taxon>
        <taxon>Micromonosporales</taxon>
        <taxon>Micromonosporaceae</taxon>
        <taxon>Dactylosporangium</taxon>
    </lineage>
</organism>
<accession>A0ABY5W5M7</accession>
<sequence length="219" mass="22030">MNEITDPGVVRAVLADPSFAVPPVPSGDTGIAWLRATVSRFSTGAVHARRRALVEGLLAGIDPADLAAAPPAHPVATLAAVLGAPPSIVDDVRTVAAAYQPGTGDEEPADGAVERLVAAFGGAHDEPTAARIGLLVQACDATATLIERARTRPVADVLRDAPPVVATRRQALAAATVAGVPVAAGEVVRLSLAADPFGAGPRACPGRAHALALVEGVLR</sequence>